<dbReference type="EMBL" id="JACHMP010000001">
    <property type="protein sequence ID" value="MBB5818487.1"/>
    <property type="molecule type" value="Genomic_DNA"/>
</dbReference>
<evidence type="ECO:0000313" key="3">
    <source>
        <dbReference type="Proteomes" id="UP000540685"/>
    </source>
</evidence>
<dbReference type="InterPro" id="IPR029058">
    <property type="entry name" value="AB_hydrolase_fold"/>
</dbReference>
<accession>A0A7W9MEZ3</accession>
<dbReference type="InterPro" id="IPR000073">
    <property type="entry name" value="AB_hydrolase_1"/>
</dbReference>
<dbReference type="Proteomes" id="UP000540685">
    <property type="component" value="Unassembled WGS sequence"/>
</dbReference>
<dbReference type="Gene3D" id="3.40.50.1820">
    <property type="entry name" value="alpha/beta hydrolase"/>
    <property type="match status" value="1"/>
</dbReference>
<dbReference type="InterPro" id="IPR050266">
    <property type="entry name" value="AB_hydrolase_sf"/>
</dbReference>
<dbReference type="PANTHER" id="PTHR43798:SF5">
    <property type="entry name" value="MONOACYLGLYCEROL LIPASE ABHD6"/>
    <property type="match status" value="1"/>
</dbReference>
<gene>
    <name evidence="2" type="ORF">F4562_001549</name>
</gene>
<reference evidence="2 3" key="1">
    <citation type="submission" date="2020-08" db="EMBL/GenBank/DDBJ databases">
        <title>Sequencing the genomes of 1000 actinobacteria strains.</title>
        <authorList>
            <person name="Klenk H.-P."/>
        </authorList>
    </citation>
    <scope>NUCLEOTIDE SEQUENCE [LARGE SCALE GENOMIC DNA]</scope>
    <source>
        <strain evidence="2 3">DSM 46887</strain>
    </source>
</reference>
<keyword evidence="3" id="KW-1185">Reference proteome</keyword>
<evidence type="ECO:0000313" key="2">
    <source>
        <dbReference type="EMBL" id="MBB5818487.1"/>
    </source>
</evidence>
<dbReference type="GO" id="GO:0047372">
    <property type="term" value="F:monoacylglycerol lipase activity"/>
    <property type="evidence" value="ECO:0007669"/>
    <property type="project" value="TreeGrafter"/>
</dbReference>
<protein>
    <submittedName>
        <fullName evidence="2">Pimeloyl-ACP methyl ester carboxylesterase</fullName>
    </submittedName>
</protein>
<comment type="caution">
    <text evidence="2">The sequence shown here is derived from an EMBL/GenBank/DDBJ whole genome shotgun (WGS) entry which is preliminary data.</text>
</comment>
<dbReference type="AlphaFoldDB" id="A0A7W9MEZ3"/>
<proteinExistence type="predicted"/>
<dbReference type="SUPFAM" id="SSF53474">
    <property type="entry name" value="alpha/beta-Hydrolases"/>
    <property type="match status" value="1"/>
</dbReference>
<dbReference type="Pfam" id="PF12697">
    <property type="entry name" value="Abhydrolase_6"/>
    <property type="match status" value="1"/>
</dbReference>
<sequence>MNPVFGDVEVPGGAMRVARFGTGPRVIVAVHGITASLMSWTGVARHLPTEWSLVAMDLRGRGHSAGLPGPYGLPRHAEDVNLVARSVGAEAGIVLVGHSMGAYVTALAAAGHDYARVVLVDGGLPMPLPAGADPDAVLESTLGPAIDRLSRNFPTADAYVDFFKAHPGFAGAWSAEAEEYVRYDASGPQGAVRSRAREEAVRQDGRWMLTEGEAIGAALGSITSPLSLLRAPRGLLNQPVGMMPDELAAAWTARLPALEDEVVDDCNHYTILFDDRCAKLLAERFTR</sequence>
<name>A0A7W9MEZ3_9ACTN</name>
<dbReference type="RefSeq" id="WP_221207081.1">
    <property type="nucleotide sequence ID" value="NZ_JACHMP010000001.1"/>
</dbReference>
<dbReference type="GO" id="GO:0016020">
    <property type="term" value="C:membrane"/>
    <property type="evidence" value="ECO:0007669"/>
    <property type="project" value="TreeGrafter"/>
</dbReference>
<feature type="domain" description="AB hydrolase-1" evidence="1">
    <location>
        <begin position="27"/>
        <end position="278"/>
    </location>
</feature>
<dbReference type="PANTHER" id="PTHR43798">
    <property type="entry name" value="MONOACYLGLYCEROL LIPASE"/>
    <property type="match status" value="1"/>
</dbReference>
<evidence type="ECO:0000259" key="1">
    <source>
        <dbReference type="Pfam" id="PF12697"/>
    </source>
</evidence>
<organism evidence="2 3">
    <name type="scientific">Streptosporangium becharense</name>
    <dbReference type="NCBI Taxonomy" id="1816182"/>
    <lineage>
        <taxon>Bacteria</taxon>
        <taxon>Bacillati</taxon>
        <taxon>Actinomycetota</taxon>
        <taxon>Actinomycetes</taxon>
        <taxon>Streptosporangiales</taxon>
        <taxon>Streptosporangiaceae</taxon>
        <taxon>Streptosporangium</taxon>
    </lineage>
</organism>
<dbReference type="GO" id="GO:0046464">
    <property type="term" value="P:acylglycerol catabolic process"/>
    <property type="evidence" value="ECO:0007669"/>
    <property type="project" value="TreeGrafter"/>
</dbReference>